<gene>
    <name evidence="12" type="ORF">RRG08_015706</name>
</gene>
<keyword evidence="5" id="KW-0964">Secreted</keyword>
<comment type="caution">
    <text evidence="12">The sequence shown here is derived from an EMBL/GenBank/DDBJ whole genome shotgun (WGS) entry which is preliminary data.</text>
</comment>
<dbReference type="SUPFAM" id="SSF51556">
    <property type="entry name" value="Metallo-dependent hydrolases"/>
    <property type="match status" value="1"/>
</dbReference>
<dbReference type="InterPro" id="IPR013659">
    <property type="entry name" value="A_deaminase_N"/>
</dbReference>
<dbReference type="InterPro" id="IPR001365">
    <property type="entry name" value="A_deaminase_dom"/>
</dbReference>
<name>A0AAE1BFS5_9GAST</name>
<evidence type="ECO:0000256" key="2">
    <source>
        <dbReference type="ARBA" id="ARBA00004613"/>
    </source>
</evidence>
<dbReference type="Pfam" id="PF00962">
    <property type="entry name" value="A_deaminase"/>
    <property type="match status" value="1"/>
</dbReference>
<sequence length="518" mass="59889">MSVTSSIRAGPVSQAYLQHRQKLISDDKQTGLRANLDAKEQVVDKIILTEKGALMDPSIYNRTIYSPSLSFYKSKPEMEKTNLFKIIQSMPKGGILHIHDLAMGTIDWLVKNATYRDHIYMCVDADNLIILAAFRKPPQNPDCVWKCVKSERKSSGNTVRFDQMLKQNLSFLAVDPVVQYVDNDRAWMRFYKYFSQVMQIVYYIPVFKDFLWNALEQIRSDNAQYVEYRGQLEGLFDLDGVKHDAEFGTLMVKEVMTNFTRCYPDFTGGKVIMTGYRHTSREKIFQEVKTAVMLRQKYPDFFLGYDLVGDEVWYNSLLYYLDALLYPSTLEPPFKLPYYFHAGETDWQETEIDYNLIDALLLNTTRIGHGFALSKHPHLMEIARKKQIAVEVNPVSNQLLRLVTDLRNHPMTSLMAGGFPVVISSDDPMVWEALPLSHDFFLALTAMSGRETGLAFLKQLAINSINYSGMSKEEKQRALKLWQTKWDTFIKKHTMQPKPSRSLQFSYDIRSSCYVNRP</sequence>
<dbReference type="FunFam" id="3.20.20.140:FF:000017">
    <property type="entry name" value="Adenosine deaminase 2"/>
    <property type="match status" value="1"/>
</dbReference>
<evidence type="ECO:0000256" key="7">
    <source>
        <dbReference type="ARBA" id="ARBA00022729"/>
    </source>
</evidence>
<evidence type="ECO:0000256" key="6">
    <source>
        <dbReference type="ARBA" id="ARBA00022723"/>
    </source>
</evidence>
<evidence type="ECO:0000256" key="5">
    <source>
        <dbReference type="ARBA" id="ARBA00022525"/>
    </source>
</evidence>
<keyword evidence="13" id="KW-1185">Reference proteome</keyword>
<evidence type="ECO:0000256" key="4">
    <source>
        <dbReference type="ARBA" id="ARBA00012784"/>
    </source>
</evidence>
<accession>A0AAE1BFS5</accession>
<dbReference type="Pfam" id="PF08451">
    <property type="entry name" value="A_deaminase_N"/>
    <property type="match status" value="1"/>
</dbReference>
<dbReference type="GO" id="GO:0006154">
    <property type="term" value="P:adenosine catabolic process"/>
    <property type="evidence" value="ECO:0007669"/>
    <property type="project" value="InterPro"/>
</dbReference>
<dbReference type="GO" id="GO:0046872">
    <property type="term" value="F:metal ion binding"/>
    <property type="evidence" value="ECO:0007669"/>
    <property type="project" value="UniProtKB-KW"/>
</dbReference>
<evidence type="ECO:0000256" key="3">
    <source>
        <dbReference type="ARBA" id="ARBA00006083"/>
    </source>
</evidence>
<comment type="similarity">
    <text evidence="3">Belongs to the metallo-dependent hydrolases superfamily. Adenosine and AMP deaminases family. ADGF subfamily.</text>
</comment>
<reference evidence="12" key="1">
    <citation type="journal article" date="2023" name="G3 (Bethesda)">
        <title>A reference genome for the long-term kleptoplast-retaining sea slug Elysia crispata morphotype clarki.</title>
        <authorList>
            <person name="Eastman K.E."/>
            <person name="Pendleton A.L."/>
            <person name="Shaikh M.A."/>
            <person name="Suttiyut T."/>
            <person name="Ogas R."/>
            <person name="Tomko P."/>
            <person name="Gavelis G."/>
            <person name="Widhalm J.R."/>
            <person name="Wisecaver J.H."/>
        </authorList>
    </citation>
    <scope>NUCLEOTIDE SEQUENCE</scope>
    <source>
        <strain evidence="12">ECLA1</strain>
    </source>
</reference>
<dbReference type="NCBIfam" id="TIGR01431">
    <property type="entry name" value="adm_rel"/>
    <property type="match status" value="1"/>
</dbReference>
<evidence type="ECO:0000256" key="9">
    <source>
        <dbReference type="ARBA" id="ARBA00047764"/>
    </source>
</evidence>
<feature type="domain" description="Adenosine deaminase" evidence="10">
    <location>
        <begin position="173"/>
        <end position="478"/>
    </location>
</feature>
<comment type="cofactor">
    <cofactor evidence="1">
        <name>Zn(2+)</name>
        <dbReference type="ChEBI" id="CHEBI:29105"/>
    </cofactor>
</comment>
<dbReference type="EC" id="3.5.4.4" evidence="4"/>
<dbReference type="PANTHER" id="PTHR11409">
    <property type="entry name" value="ADENOSINE DEAMINASE"/>
    <property type="match status" value="1"/>
</dbReference>
<evidence type="ECO:0000313" key="13">
    <source>
        <dbReference type="Proteomes" id="UP001283361"/>
    </source>
</evidence>
<feature type="domain" description="Adenosine/AMP deaminase N-terminal" evidence="11">
    <location>
        <begin position="7"/>
        <end position="87"/>
    </location>
</feature>
<dbReference type="EMBL" id="JAWDGP010000040">
    <property type="protein sequence ID" value="KAK3804132.1"/>
    <property type="molecule type" value="Genomic_DNA"/>
</dbReference>
<dbReference type="Gene3D" id="3.20.20.140">
    <property type="entry name" value="Metal-dependent hydrolases"/>
    <property type="match status" value="1"/>
</dbReference>
<evidence type="ECO:0000256" key="1">
    <source>
        <dbReference type="ARBA" id="ARBA00001947"/>
    </source>
</evidence>
<keyword evidence="6" id="KW-0479">Metal-binding</keyword>
<dbReference type="GO" id="GO:0005615">
    <property type="term" value="C:extracellular space"/>
    <property type="evidence" value="ECO:0007669"/>
    <property type="project" value="InterPro"/>
</dbReference>
<dbReference type="PANTHER" id="PTHR11409:SF39">
    <property type="entry name" value="ADENOSINE DEAMINASE 2"/>
    <property type="match status" value="1"/>
</dbReference>
<comment type="catalytic activity">
    <reaction evidence="9">
        <text>adenosine + H2O + H(+) = inosine + NH4(+)</text>
        <dbReference type="Rhea" id="RHEA:24408"/>
        <dbReference type="ChEBI" id="CHEBI:15377"/>
        <dbReference type="ChEBI" id="CHEBI:15378"/>
        <dbReference type="ChEBI" id="CHEBI:16335"/>
        <dbReference type="ChEBI" id="CHEBI:17596"/>
        <dbReference type="ChEBI" id="CHEBI:28938"/>
        <dbReference type="EC" id="3.5.4.4"/>
    </reaction>
</comment>
<evidence type="ECO:0000313" key="12">
    <source>
        <dbReference type="EMBL" id="KAK3804132.1"/>
    </source>
</evidence>
<evidence type="ECO:0000256" key="8">
    <source>
        <dbReference type="ARBA" id="ARBA00022801"/>
    </source>
</evidence>
<comment type="subcellular location">
    <subcellularLocation>
        <location evidence="2">Secreted</location>
    </subcellularLocation>
</comment>
<dbReference type="GO" id="GO:0004000">
    <property type="term" value="F:adenosine deaminase activity"/>
    <property type="evidence" value="ECO:0007669"/>
    <property type="project" value="InterPro"/>
</dbReference>
<keyword evidence="7" id="KW-0732">Signal</keyword>
<dbReference type="InterPro" id="IPR006330">
    <property type="entry name" value="Ado/ade_deaminase"/>
</dbReference>
<evidence type="ECO:0000259" key="11">
    <source>
        <dbReference type="Pfam" id="PF08451"/>
    </source>
</evidence>
<proteinExistence type="inferred from homology"/>
<protein>
    <recommendedName>
        <fullName evidence="4">adenosine deaminase</fullName>
        <ecNumber evidence="4">3.5.4.4</ecNumber>
    </recommendedName>
</protein>
<dbReference type="InterPro" id="IPR006331">
    <property type="entry name" value="ADGF"/>
</dbReference>
<organism evidence="12 13">
    <name type="scientific">Elysia crispata</name>
    <name type="common">lettuce slug</name>
    <dbReference type="NCBI Taxonomy" id="231223"/>
    <lineage>
        <taxon>Eukaryota</taxon>
        <taxon>Metazoa</taxon>
        <taxon>Spiralia</taxon>
        <taxon>Lophotrochozoa</taxon>
        <taxon>Mollusca</taxon>
        <taxon>Gastropoda</taxon>
        <taxon>Heterobranchia</taxon>
        <taxon>Euthyneura</taxon>
        <taxon>Panpulmonata</taxon>
        <taxon>Sacoglossa</taxon>
        <taxon>Placobranchoidea</taxon>
        <taxon>Plakobranchidae</taxon>
        <taxon>Elysia</taxon>
    </lineage>
</organism>
<keyword evidence="8" id="KW-0378">Hydrolase</keyword>
<dbReference type="AlphaFoldDB" id="A0AAE1BFS5"/>
<dbReference type="Proteomes" id="UP001283361">
    <property type="component" value="Unassembled WGS sequence"/>
</dbReference>
<dbReference type="InterPro" id="IPR032466">
    <property type="entry name" value="Metal_Hydrolase"/>
</dbReference>
<dbReference type="GO" id="GO:0046103">
    <property type="term" value="P:inosine biosynthetic process"/>
    <property type="evidence" value="ECO:0007669"/>
    <property type="project" value="TreeGrafter"/>
</dbReference>
<evidence type="ECO:0000259" key="10">
    <source>
        <dbReference type="Pfam" id="PF00962"/>
    </source>
</evidence>